<accession>A0A8T2ZAW8</accession>
<dbReference type="PANTHER" id="PTHR38925">
    <property type="entry name" value="PROTEIN, PUTATIVE-RELATED"/>
    <property type="match status" value="1"/>
</dbReference>
<keyword evidence="1" id="KW-0472">Membrane</keyword>
<keyword evidence="1" id="KW-0812">Transmembrane</keyword>
<dbReference type="EMBL" id="JACEGQ020000003">
    <property type="protein sequence ID" value="KAH8514102.1"/>
    <property type="molecule type" value="Genomic_DNA"/>
</dbReference>
<dbReference type="PANTHER" id="PTHR38925:SF1">
    <property type="entry name" value="PROTEIN, PUTATIVE-RELATED"/>
    <property type="match status" value="1"/>
</dbReference>
<reference evidence="2" key="1">
    <citation type="journal article" date="2021" name="J. Hered.">
        <title>Genome Assembly of Salicaceae Populus deltoides (Eastern Cottonwood) I-69 Based on Nanopore Sequencing and Hi-C Technologies.</title>
        <authorList>
            <person name="Bai S."/>
            <person name="Wu H."/>
            <person name="Zhang J."/>
            <person name="Pan Z."/>
            <person name="Zhao W."/>
            <person name="Li Z."/>
            <person name="Tong C."/>
        </authorList>
    </citation>
    <scope>NUCLEOTIDE SEQUENCE</scope>
    <source>
        <tissue evidence="2">Leaf</tissue>
    </source>
</reference>
<keyword evidence="1" id="KW-1133">Transmembrane helix</keyword>
<comment type="caution">
    <text evidence="2">The sequence shown here is derived from an EMBL/GenBank/DDBJ whole genome shotgun (WGS) entry which is preliminary data.</text>
</comment>
<protein>
    <submittedName>
        <fullName evidence="2">Uncharacterized protein</fullName>
    </submittedName>
</protein>
<organism evidence="2 3">
    <name type="scientific">Populus deltoides</name>
    <name type="common">Eastern poplar</name>
    <name type="synonym">Eastern cottonwood</name>
    <dbReference type="NCBI Taxonomy" id="3696"/>
    <lineage>
        <taxon>Eukaryota</taxon>
        <taxon>Viridiplantae</taxon>
        <taxon>Streptophyta</taxon>
        <taxon>Embryophyta</taxon>
        <taxon>Tracheophyta</taxon>
        <taxon>Spermatophyta</taxon>
        <taxon>Magnoliopsida</taxon>
        <taxon>eudicotyledons</taxon>
        <taxon>Gunneridae</taxon>
        <taxon>Pentapetalae</taxon>
        <taxon>rosids</taxon>
        <taxon>fabids</taxon>
        <taxon>Malpighiales</taxon>
        <taxon>Salicaceae</taxon>
        <taxon>Saliceae</taxon>
        <taxon>Populus</taxon>
    </lineage>
</organism>
<sequence>MGLPMVAVAKLNLLLSTSHTGASLVTFLLFPYVLKLTFTVRLFRRAYTGLLHSSRLFLFQLSQIAFDTDQPAPVGNDSTRLRRALRLIYQRVTRTRRSQTTQDDEDNFNALSMFSL</sequence>
<gene>
    <name evidence="2" type="ORF">H0E87_007092</name>
</gene>
<evidence type="ECO:0000313" key="2">
    <source>
        <dbReference type="EMBL" id="KAH8514102.1"/>
    </source>
</evidence>
<dbReference type="AlphaFoldDB" id="A0A8T2ZAW8"/>
<proteinExistence type="predicted"/>
<feature type="transmembrane region" description="Helical" evidence="1">
    <location>
        <begin position="20"/>
        <end position="43"/>
    </location>
</feature>
<evidence type="ECO:0000313" key="3">
    <source>
        <dbReference type="Proteomes" id="UP000807159"/>
    </source>
</evidence>
<dbReference type="Proteomes" id="UP000807159">
    <property type="component" value="Chromosome 3"/>
</dbReference>
<keyword evidence="3" id="KW-1185">Reference proteome</keyword>
<name>A0A8T2ZAW8_POPDE</name>
<evidence type="ECO:0000256" key="1">
    <source>
        <dbReference type="SAM" id="Phobius"/>
    </source>
</evidence>